<gene>
    <name evidence="1" type="ORF">ACAOBT_LOCUS29282</name>
    <name evidence="2" type="ORF">ACAOBT_LOCUS35371</name>
</gene>
<name>A0A9P0VNK8_ACAOB</name>
<keyword evidence="3" id="KW-1185">Reference proteome</keyword>
<sequence>MYQYWIDLSFDLKFLYKADHSFLADNTE</sequence>
<proteinExistence type="predicted"/>
<dbReference type="AlphaFoldDB" id="A0A9P0VNK8"/>
<protein>
    <submittedName>
        <fullName evidence="2">Uncharacterized protein</fullName>
    </submittedName>
</protein>
<accession>A0A9P0VNK8</accession>
<evidence type="ECO:0000313" key="2">
    <source>
        <dbReference type="EMBL" id="CAH2016452.1"/>
    </source>
</evidence>
<organism evidence="2 3">
    <name type="scientific">Acanthoscelides obtectus</name>
    <name type="common">Bean weevil</name>
    <name type="synonym">Bruchus obtectus</name>
    <dbReference type="NCBI Taxonomy" id="200917"/>
    <lineage>
        <taxon>Eukaryota</taxon>
        <taxon>Metazoa</taxon>
        <taxon>Ecdysozoa</taxon>
        <taxon>Arthropoda</taxon>
        <taxon>Hexapoda</taxon>
        <taxon>Insecta</taxon>
        <taxon>Pterygota</taxon>
        <taxon>Neoptera</taxon>
        <taxon>Endopterygota</taxon>
        <taxon>Coleoptera</taxon>
        <taxon>Polyphaga</taxon>
        <taxon>Cucujiformia</taxon>
        <taxon>Chrysomeloidea</taxon>
        <taxon>Chrysomelidae</taxon>
        <taxon>Bruchinae</taxon>
        <taxon>Bruchini</taxon>
        <taxon>Acanthoscelides</taxon>
    </lineage>
</organism>
<evidence type="ECO:0000313" key="3">
    <source>
        <dbReference type="Proteomes" id="UP001152888"/>
    </source>
</evidence>
<dbReference type="EMBL" id="CAKOFQ010007707">
    <property type="protein sequence ID" value="CAH2006760.1"/>
    <property type="molecule type" value="Genomic_DNA"/>
</dbReference>
<dbReference type="EMBL" id="CAKOFQ010008905">
    <property type="protein sequence ID" value="CAH2016452.1"/>
    <property type="molecule type" value="Genomic_DNA"/>
</dbReference>
<dbReference type="Proteomes" id="UP001152888">
    <property type="component" value="Unassembled WGS sequence"/>
</dbReference>
<reference evidence="2" key="1">
    <citation type="submission" date="2022-03" db="EMBL/GenBank/DDBJ databases">
        <authorList>
            <person name="Sayadi A."/>
        </authorList>
    </citation>
    <scope>NUCLEOTIDE SEQUENCE</scope>
</reference>
<evidence type="ECO:0000313" key="1">
    <source>
        <dbReference type="EMBL" id="CAH2006760.1"/>
    </source>
</evidence>
<comment type="caution">
    <text evidence="2">The sequence shown here is derived from an EMBL/GenBank/DDBJ whole genome shotgun (WGS) entry which is preliminary data.</text>
</comment>